<dbReference type="eggNOG" id="COG3358">
    <property type="taxonomic scope" value="Bacteria"/>
</dbReference>
<name>K0K1T2_SACES</name>
<dbReference type="Proteomes" id="UP000006281">
    <property type="component" value="Chromosome"/>
</dbReference>
<gene>
    <name evidence="1" type="ordered locus">BN6_32190</name>
</gene>
<evidence type="ECO:0000313" key="2">
    <source>
        <dbReference type="Proteomes" id="UP000006281"/>
    </source>
</evidence>
<accession>K0K1T2</accession>
<dbReference type="KEGG" id="sesp:BN6_32190"/>
<evidence type="ECO:0008006" key="3">
    <source>
        <dbReference type="Google" id="ProtNLM"/>
    </source>
</evidence>
<dbReference type="Pfam" id="PF07920">
    <property type="entry name" value="DUF1684"/>
    <property type="match status" value="1"/>
</dbReference>
<reference evidence="1 2" key="1">
    <citation type="journal article" date="2012" name="BMC Genomics">
        <title>Complete genome sequence of Saccharothrix espanaensis DSM 44229T and comparison to the other completely sequenced Pseudonocardiaceae.</title>
        <authorList>
            <person name="Strobel T."/>
            <person name="Al-Dilaimi A."/>
            <person name="Blom J."/>
            <person name="Gessner A."/>
            <person name="Kalinowski J."/>
            <person name="Luzhetska M."/>
            <person name="Puhler A."/>
            <person name="Szczepanowski R."/>
            <person name="Bechthold A."/>
            <person name="Ruckert C."/>
        </authorList>
    </citation>
    <scope>NUCLEOTIDE SEQUENCE [LARGE SCALE GENOMIC DNA]</scope>
    <source>
        <strain evidence="2">ATCC 51144 / DSM 44229 / JCM 9112 / NBRC 15066 / NRRL 15764</strain>
    </source>
</reference>
<dbReference type="HOGENOM" id="CLU_093051_0_0_11"/>
<proteinExistence type="predicted"/>
<dbReference type="AlphaFoldDB" id="K0K1T2"/>
<evidence type="ECO:0000313" key="1">
    <source>
        <dbReference type="EMBL" id="CCH30523.1"/>
    </source>
</evidence>
<sequence>MVATAPPVVDSPVYEPFEGRTPMTTVEDEALTTAWAAWHADREAALRHPHGWLSVTALHWLDGTPRAFPGVPGEWSTTGTAARGSGGAEHTLAEAASTLLDGEDGIKVEVLRRTGRYGLRVRDPRSPDLAAFTGVPAFEVRPRWVVDAEFEAFDQPRPIVVGAARDGLEHRFQALGHARFVLAGESQRLLVHESGDQVQVLFHDATNGTTTAPWRTLFADRPAGDRLRLDFNRAVNLPSAFTPYGTCPVPPQGNVVTVPVEAGERRYR</sequence>
<protein>
    <recommendedName>
        <fullName evidence="3">DUF1684 domain-containing protein</fullName>
    </recommendedName>
</protein>
<keyword evidence="2" id="KW-1185">Reference proteome</keyword>
<dbReference type="STRING" id="1179773.BN6_32190"/>
<dbReference type="EMBL" id="HE804045">
    <property type="protein sequence ID" value="CCH30523.1"/>
    <property type="molecule type" value="Genomic_DNA"/>
</dbReference>
<dbReference type="PANTHER" id="PTHR41913">
    <property type="entry name" value="DUF1684 DOMAIN-CONTAINING PROTEIN"/>
    <property type="match status" value="1"/>
</dbReference>
<dbReference type="PANTHER" id="PTHR41913:SF1">
    <property type="entry name" value="DUF1684 DOMAIN-CONTAINING PROTEIN"/>
    <property type="match status" value="1"/>
</dbReference>
<dbReference type="PATRIC" id="fig|1179773.3.peg.3219"/>
<organism evidence="1 2">
    <name type="scientific">Saccharothrix espanaensis (strain ATCC 51144 / DSM 44229 / JCM 9112 / NBRC 15066 / NRRL 15764)</name>
    <dbReference type="NCBI Taxonomy" id="1179773"/>
    <lineage>
        <taxon>Bacteria</taxon>
        <taxon>Bacillati</taxon>
        <taxon>Actinomycetota</taxon>
        <taxon>Actinomycetes</taxon>
        <taxon>Pseudonocardiales</taxon>
        <taxon>Pseudonocardiaceae</taxon>
        <taxon>Saccharothrix</taxon>
    </lineage>
</organism>
<dbReference type="InterPro" id="IPR012467">
    <property type="entry name" value="DUF1684"/>
</dbReference>